<dbReference type="PANTHER" id="PTHR13832">
    <property type="entry name" value="PROTEIN PHOSPHATASE 2C"/>
    <property type="match status" value="1"/>
</dbReference>
<dbReference type="EC" id="3.1.3.16" evidence="4"/>
<evidence type="ECO:0000256" key="8">
    <source>
        <dbReference type="ARBA" id="ARBA00023211"/>
    </source>
</evidence>
<keyword evidence="8" id="KW-0464">Manganese</keyword>
<feature type="domain" description="PPM-type phosphatase" evidence="12">
    <location>
        <begin position="1"/>
        <end position="256"/>
    </location>
</feature>
<feature type="compositionally biased region" description="Pro residues" evidence="11">
    <location>
        <begin position="461"/>
        <end position="477"/>
    </location>
</feature>
<dbReference type="PROSITE" id="PS01032">
    <property type="entry name" value="PPM_1"/>
    <property type="match status" value="1"/>
</dbReference>
<dbReference type="Gene3D" id="3.60.40.10">
    <property type="entry name" value="PPM-type phosphatase domain"/>
    <property type="match status" value="1"/>
</dbReference>
<comment type="caution">
    <text evidence="13">The sequence shown here is derived from an EMBL/GenBank/DDBJ whole genome shotgun (WGS) entry which is preliminary data.</text>
</comment>
<comment type="catalytic activity">
    <reaction evidence="9">
        <text>O-phospho-L-threonyl-[protein] + H2O = L-threonyl-[protein] + phosphate</text>
        <dbReference type="Rhea" id="RHEA:47004"/>
        <dbReference type="Rhea" id="RHEA-COMP:11060"/>
        <dbReference type="Rhea" id="RHEA-COMP:11605"/>
        <dbReference type="ChEBI" id="CHEBI:15377"/>
        <dbReference type="ChEBI" id="CHEBI:30013"/>
        <dbReference type="ChEBI" id="CHEBI:43474"/>
        <dbReference type="ChEBI" id="CHEBI:61977"/>
        <dbReference type="EC" id="3.1.3.16"/>
    </reaction>
    <physiologicalReaction direction="left-to-right" evidence="9">
        <dbReference type="Rhea" id="RHEA:47005"/>
    </physiologicalReaction>
</comment>
<evidence type="ECO:0000256" key="5">
    <source>
        <dbReference type="ARBA" id="ARBA00022723"/>
    </source>
</evidence>
<dbReference type="FunFam" id="3.60.40.10:FF:000016">
    <property type="entry name" value="Protein phosphatase 2C"/>
    <property type="match status" value="1"/>
</dbReference>
<dbReference type="OrthoDB" id="10264738at2759"/>
<dbReference type="Pfam" id="PF00481">
    <property type="entry name" value="PP2C"/>
    <property type="match status" value="1"/>
</dbReference>
<dbReference type="AlphaFoldDB" id="A0A9P5JT50"/>
<evidence type="ECO:0000256" key="2">
    <source>
        <dbReference type="ARBA" id="ARBA00001946"/>
    </source>
</evidence>
<reference evidence="13" key="1">
    <citation type="submission" date="2019-10" db="EMBL/GenBank/DDBJ databases">
        <authorList>
            <consortium name="DOE Joint Genome Institute"/>
            <person name="Kuo A."/>
            <person name="Miyauchi S."/>
            <person name="Kiss E."/>
            <person name="Drula E."/>
            <person name="Kohler A."/>
            <person name="Sanchez-Garcia M."/>
            <person name="Andreopoulos B."/>
            <person name="Barry K.W."/>
            <person name="Bonito G."/>
            <person name="Buee M."/>
            <person name="Carver A."/>
            <person name="Chen C."/>
            <person name="Cichocki N."/>
            <person name="Clum A."/>
            <person name="Culley D."/>
            <person name="Crous P.W."/>
            <person name="Fauchery L."/>
            <person name="Girlanda M."/>
            <person name="Hayes R."/>
            <person name="Keri Z."/>
            <person name="LaButti K."/>
            <person name="Lipzen A."/>
            <person name="Lombard V."/>
            <person name="Magnuson J."/>
            <person name="Maillard F."/>
            <person name="Morin E."/>
            <person name="Murat C."/>
            <person name="Nolan M."/>
            <person name="Ohm R."/>
            <person name="Pangilinan J."/>
            <person name="Pereira M."/>
            <person name="Perotto S."/>
            <person name="Peter M."/>
            <person name="Riley R."/>
            <person name="Sitrit Y."/>
            <person name="Stielow B."/>
            <person name="Szollosi G."/>
            <person name="Zifcakova L."/>
            <person name="Stursova M."/>
            <person name="Spatafora J.W."/>
            <person name="Tedersoo L."/>
            <person name="Vaario L.-M."/>
            <person name="Yamada A."/>
            <person name="Yan M."/>
            <person name="Wang P."/>
            <person name="Xu J."/>
            <person name="Bruns T."/>
            <person name="Baldrian P."/>
            <person name="Vilgalys R."/>
            <person name="Henrissat B."/>
            <person name="Grigoriev I.V."/>
            <person name="Hibbett D."/>
            <person name="Nagy L.G."/>
            <person name="Martin F.M."/>
        </authorList>
    </citation>
    <scope>NUCLEOTIDE SEQUENCE</scope>
    <source>
        <strain evidence="13">Prilba</strain>
    </source>
</reference>
<sequence length="518" mass="57284">MEDAHAVSLNLDEPEDESSNTFFAVYDGHGGGSVARFAGQNVHRRLLQEESYQQQNYEDAMRRAFLGTDEDMLADPAFTRDPSGCTAVSALVTKDNRIFVANAGDSRVVLSVKGEVKPLSFDHKPGNESERKRILAAGGYIEFGRVNGNLALARALGDFEFKKNYSLTPDKQIITSNPDITMHEITEDDEFVVLACDGIWDCLNSQHVVDFVRREIAQEKPLGQICENIMEHCLAPDTHGAQGIGCDNMTILIVAILNGKTEEEWYAMIRDRVANKFGYDTPDTPPQIYSAARLMSWRTRRANVEALEREEEEHKTRERSNPLRGTHNASLEFMSKVITDRLGGGISFHPGSAIMSDSGTIMFGDDSESDEDRGDEASASTRNILVGALSEDVAEHEPVEDLDPDEPMDEDEDDDDFREPFDRVIHLSQAEKDHAEIRANGVHEHEHDPPTPSSTSTQEPSSPPPPDTPRGETPPLPRQLASGLAKQQQLSTLSEAAKEFPSATVEYYLGTNGEPLKG</sequence>
<dbReference type="EMBL" id="WHVB01000012">
    <property type="protein sequence ID" value="KAF8478134.1"/>
    <property type="molecule type" value="Genomic_DNA"/>
</dbReference>
<evidence type="ECO:0000256" key="6">
    <source>
        <dbReference type="ARBA" id="ARBA00022801"/>
    </source>
</evidence>
<dbReference type="PANTHER" id="PTHR13832:SF565">
    <property type="entry name" value="AT28366P-RELATED"/>
    <property type="match status" value="1"/>
</dbReference>
<dbReference type="InterPro" id="IPR000222">
    <property type="entry name" value="PP2C_BS"/>
</dbReference>
<dbReference type="InterPro" id="IPR036457">
    <property type="entry name" value="PPM-type-like_dom_sf"/>
</dbReference>
<evidence type="ECO:0000313" key="14">
    <source>
        <dbReference type="EMBL" id="KAF8478134.1"/>
    </source>
</evidence>
<dbReference type="PROSITE" id="PS51746">
    <property type="entry name" value="PPM_2"/>
    <property type="match status" value="1"/>
</dbReference>
<feature type="compositionally biased region" description="Acidic residues" evidence="11">
    <location>
        <begin position="365"/>
        <end position="374"/>
    </location>
</feature>
<evidence type="ECO:0000256" key="1">
    <source>
        <dbReference type="ARBA" id="ARBA00001936"/>
    </source>
</evidence>
<dbReference type="InterPro" id="IPR015655">
    <property type="entry name" value="PP2C"/>
</dbReference>
<dbReference type="SUPFAM" id="SSF81606">
    <property type="entry name" value="PP2C-like"/>
    <property type="match status" value="1"/>
</dbReference>
<evidence type="ECO:0000256" key="10">
    <source>
        <dbReference type="RuleBase" id="RU003465"/>
    </source>
</evidence>
<protein>
    <recommendedName>
        <fullName evidence="4">protein-serine/threonine phosphatase</fullName>
        <ecNumber evidence="4">3.1.3.16</ecNumber>
    </recommendedName>
</protein>
<keyword evidence="6 10" id="KW-0378">Hydrolase</keyword>
<accession>A0A9P5JT50</accession>
<reference evidence="13" key="2">
    <citation type="journal article" date="2020" name="Nat. Commun.">
        <title>Large-scale genome sequencing of mycorrhizal fungi provides insights into the early evolution of symbiotic traits.</title>
        <authorList>
            <person name="Miyauchi S."/>
            <person name="Kiss E."/>
            <person name="Kuo A."/>
            <person name="Drula E."/>
            <person name="Kohler A."/>
            <person name="Sanchez-Garcia M."/>
            <person name="Morin E."/>
            <person name="Andreopoulos B."/>
            <person name="Barry K.W."/>
            <person name="Bonito G."/>
            <person name="Buee M."/>
            <person name="Carver A."/>
            <person name="Chen C."/>
            <person name="Cichocki N."/>
            <person name="Clum A."/>
            <person name="Culley D."/>
            <person name="Crous P.W."/>
            <person name="Fauchery L."/>
            <person name="Girlanda M."/>
            <person name="Hayes R.D."/>
            <person name="Keri Z."/>
            <person name="LaButti K."/>
            <person name="Lipzen A."/>
            <person name="Lombard V."/>
            <person name="Magnuson J."/>
            <person name="Maillard F."/>
            <person name="Murat C."/>
            <person name="Nolan M."/>
            <person name="Ohm R.A."/>
            <person name="Pangilinan J."/>
            <person name="Pereira M.F."/>
            <person name="Perotto S."/>
            <person name="Peter M."/>
            <person name="Pfister S."/>
            <person name="Riley R."/>
            <person name="Sitrit Y."/>
            <person name="Stielow J.B."/>
            <person name="Szollosi G."/>
            <person name="Zifcakova L."/>
            <person name="Stursova M."/>
            <person name="Spatafora J.W."/>
            <person name="Tedersoo L."/>
            <person name="Vaario L.M."/>
            <person name="Yamada A."/>
            <person name="Yan M."/>
            <person name="Wang P."/>
            <person name="Xu J."/>
            <person name="Bruns T."/>
            <person name="Baldrian P."/>
            <person name="Vilgalys R."/>
            <person name="Dunand C."/>
            <person name="Henrissat B."/>
            <person name="Grigoriev I.V."/>
            <person name="Hibbett D."/>
            <person name="Nagy L.G."/>
            <person name="Martin F.M."/>
        </authorList>
    </citation>
    <scope>NUCLEOTIDE SEQUENCE</scope>
    <source>
        <strain evidence="13">Prilba</strain>
    </source>
</reference>
<keyword evidence="7 10" id="KW-0904">Protein phosphatase</keyword>
<feature type="region of interest" description="Disordered" evidence="11">
    <location>
        <begin position="307"/>
        <end position="328"/>
    </location>
</feature>
<feature type="compositionally biased region" description="Acidic residues" evidence="11">
    <location>
        <begin position="400"/>
        <end position="417"/>
    </location>
</feature>
<dbReference type="SMART" id="SM00332">
    <property type="entry name" value="PP2Cc"/>
    <property type="match status" value="1"/>
</dbReference>
<feature type="compositionally biased region" description="Basic and acidic residues" evidence="11">
    <location>
        <begin position="418"/>
        <end position="449"/>
    </location>
</feature>
<evidence type="ECO:0000313" key="13">
    <source>
        <dbReference type="EMBL" id="KAF8461306.1"/>
    </source>
</evidence>
<evidence type="ECO:0000256" key="4">
    <source>
        <dbReference type="ARBA" id="ARBA00013081"/>
    </source>
</evidence>
<dbReference type="CDD" id="cd00143">
    <property type="entry name" value="PP2Cc"/>
    <property type="match status" value="1"/>
</dbReference>
<feature type="region of interest" description="Disordered" evidence="11">
    <location>
        <begin position="351"/>
        <end position="496"/>
    </location>
</feature>
<evidence type="ECO:0000313" key="15">
    <source>
        <dbReference type="Proteomes" id="UP000759537"/>
    </source>
</evidence>
<dbReference type="GO" id="GO:0046872">
    <property type="term" value="F:metal ion binding"/>
    <property type="evidence" value="ECO:0007669"/>
    <property type="project" value="UniProtKB-KW"/>
</dbReference>
<dbReference type="EMBL" id="WHVB01000134">
    <property type="protein sequence ID" value="KAF8461306.1"/>
    <property type="molecule type" value="Genomic_DNA"/>
</dbReference>
<evidence type="ECO:0000259" key="12">
    <source>
        <dbReference type="PROSITE" id="PS51746"/>
    </source>
</evidence>
<dbReference type="InterPro" id="IPR001932">
    <property type="entry name" value="PPM-type_phosphatase-like_dom"/>
</dbReference>
<proteinExistence type="inferred from homology"/>
<organism evidence="13 15">
    <name type="scientific">Russula ochroleuca</name>
    <dbReference type="NCBI Taxonomy" id="152965"/>
    <lineage>
        <taxon>Eukaryota</taxon>
        <taxon>Fungi</taxon>
        <taxon>Dikarya</taxon>
        <taxon>Basidiomycota</taxon>
        <taxon>Agaricomycotina</taxon>
        <taxon>Agaricomycetes</taxon>
        <taxon>Russulales</taxon>
        <taxon>Russulaceae</taxon>
        <taxon>Russula</taxon>
    </lineage>
</organism>
<evidence type="ECO:0000256" key="9">
    <source>
        <dbReference type="ARBA" id="ARBA00048832"/>
    </source>
</evidence>
<keyword evidence="5" id="KW-0479">Metal-binding</keyword>
<name>A0A9P5JT50_9AGAM</name>
<evidence type="ECO:0000256" key="7">
    <source>
        <dbReference type="ARBA" id="ARBA00022912"/>
    </source>
</evidence>
<comment type="cofactor">
    <cofactor evidence="1">
        <name>Mn(2+)</name>
        <dbReference type="ChEBI" id="CHEBI:29035"/>
    </cofactor>
</comment>
<feature type="compositionally biased region" description="Polar residues" evidence="11">
    <location>
        <begin position="485"/>
        <end position="494"/>
    </location>
</feature>
<evidence type="ECO:0000256" key="11">
    <source>
        <dbReference type="SAM" id="MobiDB-lite"/>
    </source>
</evidence>
<dbReference type="GO" id="GO:0004722">
    <property type="term" value="F:protein serine/threonine phosphatase activity"/>
    <property type="evidence" value="ECO:0007669"/>
    <property type="project" value="UniProtKB-EC"/>
</dbReference>
<feature type="compositionally biased region" description="Basic and acidic residues" evidence="11">
    <location>
        <begin position="307"/>
        <end position="321"/>
    </location>
</feature>
<gene>
    <name evidence="13" type="ORF">DFH94DRAFT_700090</name>
    <name evidence="14" type="ORF">DFH94DRAFT_802224</name>
</gene>
<comment type="similarity">
    <text evidence="3 10">Belongs to the PP2C family.</text>
</comment>
<keyword evidence="15" id="KW-1185">Reference proteome</keyword>
<evidence type="ECO:0000256" key="3">
    <source>
        <dbReference type="ARBA" id="ARBA00006702"/>
    </source>
</evidence>
<comment type="cofactor">
    <cofactor evidence="2">
        <name>Mg(2+)</name>
        <dbReference type="ChEBI" id="CHEBI:18420"/>
    </cofactor>
</comment>
<dbReference type="Proteomes" id="UP000759537">
    <property type="component" value="Unassembled WGS sequence"/>
</dbReference>